<dbReference type="EMBL" id="JACAZI010000022">
    <property type="protein sequence ID" value="KAF7337146.1"/>
    <property type="molecule type" value="Genomic_DNA"/>
</dbReference>
<evidence type="ECO:0000313" key="3">
    <source>
        <dbReference type="Proteomes" id="UP000620124"/>
    </source>
</evidence>
<name>A0A8H6XAM7_9AGAR</name>
<evidence type="ECO:0000256" key="1">
    <source>
        <dbReference type="SAM" id="MobiDB-lite"/>
    </source>
</evidence>
<accession>A0A8H6XAM7</accession>
<dbReference type="OrthoDB" id="2953266at2759"/>
<comment type="caution">
    <text evidence="2">The sequence shown here is derived from an EMBL/GenBank/DDBJ whole genome shotgun (WGS) entry which is preliminary data.</text>
</comment>
<organism evidence="2 3">
    <name type="scientific">Mycena venus</name>
    <dbReference type="NCBI Taxonomy" id="2733690"/>
    <lineage>
        <taxon>Eukaryota</taxon>
        <taxon>Fungi</taxon>
        <taxon>Dikarya</taxon>
        <taxon>Basidiomycota</taxon>
        <taxon>Agaricomycotina</taxon>
        <taxon>Agaricomycetes</taxon>
        <taxon>Agaricomycetidae</taxon>
        <taxon>Agaricales</taxon>
        <taxon>Marasmiineae</taxon>
        <taxon>Mycenaceae</taxon>
        <taxon>Mycena</taxon>
    </lineage>
</organism>
<protein>
    <submittedName>
        <fullName evidence="2">Uncharacterized protein</fullName>
    </submittedName>
</protein>
<gene>
    <name evidence="2" type="ORF">MVEN_02152600</name>
</gene>
<feature type="region of interest" description="Disordered" evidence="1">
    <location>
        <begin position="504"/>
        <end position="523"/>
    </location>
</feature>
<dbReference type="Proteomes" id="UP000620124">
    <property type="component" value="Unassembled WGS sequence"/>
</dbReference>
<sequence length="795" mass="90370">MDAETHVEPHESPAQSDLDILRHTCNAAFINNSARDINFKDCVTNVTFTASPAVPSDFRRIPLGDIDLLREIHVDYNSGIVDRHARMQVRRRVHSARVEGQSVTVVVYQGNGADEEWRRDLEKHLSLWHPNIIQIYGTASSHGKHATLYHDDLIPFQHFLDLYRHSPILTVYVFACGREDFRAASDYIYSAFKKYLYHNDCTVWIRRSTGRLCAELTTPINVVILRETLDESPSPRGVHYLRTSNTEAMVINMLTLEEYCDVCFRNLSHWQDGDISLSIIVNVGAVIFLPEDDVLKHWVEIASLADAEISVDSWFNHSKGNGEKLENGWTCFRSEDVIGSTIYLWINMREDSKSWLSQANHIFSCLEITSGFEDYALVHTVNFRLTISRSKTDCPSGFLFLCPENHFRIRPSSFAWPDSPAYWSIDSLGVNRLSTEEATQLGFPTIQLNTVIEGYYWDDSIYAGLRQFHKAKGFDPDSQDIAKRLEHPLYQLSNEIEVPFAHVTEEDSDEEDDRDEEDVNTTNELEDRWSAAIKENCMLLEDSALQSYSEGHVSLAWSNTPVQEQEQHRGDPLTELLFLDQGNEFQIGQSLGWADAPTYWSNLAGVLRPGQQVTHYGVSNTGSDATIDGSWNTDVYGGVGQFHQANVSDISPQLWHLVDQLSQDANVPFAHVEEVTAGEVQSVTNTDRQFDDLWPSASADLVPDINHETNPAKRSFEKTAIVLHETISEQGLQGPIQDNLALRRLMLEEKAQLIEMQRLGVFTKEEFISRLAQIEARYEEPAARPTPTKRPRLSY</sequence>
<keyword evidence="3" id="KW-1185">Reference proteome</keyword>
<reference evidence="2" key="1">
    <citation type="submission" date="2020-05" db="EMBL/GenBank/DDBJ databases">
        <title>Mycena genomes resolve the evolution of fungal bioluminescence.</title>
        <authorList>
            <person name="Tsai I.J."/>
        </authorList>
    </citation>
    <scope>NUCLEOTIDE SEQUENCE</scope>
    <source>
        <strain evidence="2">CCC161011</strain>
    </source>
</reference>
<dbReference type="AlphaFoldDB" id="A0A8H6XAM7"/>
<feature type="compositionally biased region" description="Acidic residues" evidence="1">
    <location>
        <begin position="506"/>
        <end position="519"/>
    </location>
</feature>
<evidence type="ECO:0000313" key="2">
    <source>
        <dbReference type="EMBL" id="KAF7337146.1"/>
    </source>
</evidence>
<proteinExistence type="predicted"/>